<reference evidence="3" key="1">
    <citation type="submission" date="2013-10" db="EMBL/GenBank/DDBJ databases">
        <title>Genomic analysis of the causative agents of coccidiosis in chickens.</title>
        <authorList>
            <person name="Reid A.J."/>
            <person name="Blake D."/>
            <person name="Billington K."/>
            <person name="Browne H."/>
            <person name="Dunn M."/>
            <person name="Hung S."/>
            <person name="Kawahara F."/>
            <person name="Miranda-Saavedra D."/>
            <person name="Mourier T."/>
            <person name="Nagra H."/>
            <person name="Otto T.D."/>
            <person name="Rawlings N."/>
            <person name="Sanchez A."/>
            <person name="Sanders M."/>
            <person name="Subramaniam C."/>
            <person name="Tay Y."/>
            <person name="Dear P."/>
            <person name="Doerig C."/>
            <person name="Gruber A."/>
            <person name="Parkinson J."/>
            <person name="Shirley M."/>
            <person name="Wan K.L."/>
            <person name="Berriman M."/>
            <person name="Tomley F."/>
            <person name="Pain A."/>
        </authorList>
    </citation>
    <scope>NUCLEOTIDE SEQUENCE [LARGE SCALE GENOMIC DNA]</scope>
    <source>
        <strain evidence="3">Houghton</strain>
    </source>
</reference>
<feature type="region of interest" description="Disordered" evidence="1">
    <location>
        <begin position="104"/>
        <end position="130"/>
    </location>
</feature>
<dbReference type="VEuPathDB" id="ToxoDB:EBH_0018910"/>
<keyword evidence="4" id="KW-1185">Reference proteome</keyword>
<name>U6M0I7_9EIME</name>
<reference evidence="3" key="2">
    <citation type="submission" date="2013-10" db="EMBL/GenBank/DDBJ databases">
        <authorList>
            <person name="Aslett M."/>
        </authorList>
    </citation>
    <scope>NUCLEOTIDE SEQUENCE [LARGE SCALE GENOMIC DNA]</scope>
    <source>
        <strain evidence="3">Houghton</strain>
    </source>
</reference>
<keyword evidence="2" id="KW-0812">Transmembrane</keyword>
<evidence type="ECO:0000256" key="2">
    <source>
        <dbReference type="SAM" id="Phobius"/>
    </source>
</evidence>
<sequence>MAGRAMPSLLTYELDRPLPIERGIDSAGSLARDRPLRKKDKGLRGSIVALAVFAAAAAAVFLVSRCALHLWRAEGSNARRLAEGHKWPSLQELCEENDWIGDSDIHEDVSSDDEEPAGGVPRPPTPPASVAVGTSLYSFPTIPDANGGRHARGSLKAVLTFLQGLATTDDAAKQQKAAGIINVTFEGVTVKIFIEKVGGPPGWPSTRTIMEAARRLETGFNRVVQSAKRQEQFSICAICDANCDDFPLLQHYWQCRLRASGRVLQELEEK</sequence>
<accession>U6M0I7</accession>
<evidence type="ECO:0000313" key="3">
    <source>
        <dbReference type="EMBL" id="CDJ53575.1"/>
    </source>
</evidence>
<proteinExistence type="predicted"/>
<evidence type="ECO:0000313" key="4">
    <source>
        <dbReference type="Proteomes" id="UP000030750"/>
    </source>
</evidence>
<protein>
    <submittedName>
        <fullName evidence="3">Uncharacterized protein</fullName>
    </submittedName>
</protein>
<dbReference type="Proteomes" id="UP000030750">
    <property type="component" value="Unassembled WGS sequence"/>
</dbReference>
<gene>
    <name evidence="3" type="ORF">EBH_0018910</name>
</gene>
<evidence type="ECO:0000256" key="1">
    <source>
        <dbReference type="SAM" id="MobiDB-lite"/>
    </source>
</evidence>
<keyword evidence="2" id="KW-1133">Transmembrane helix</keyword>
<keyword evidence="2" id="KW-0472">Membrane</keyword>
<feature type="transmembrane region" description="Helical" evidence="2">
    <location>
        <begin position="42"/>
        <end position="63"/>
    </location>
</feature>
<dbReference type="AlphaFoldDB" id="U6M0I7"/>
<dbReference type="OrthoDB" id="10638327at2759"/>
<organism evidence="3 4">
    <name type="scientific">Eimeria brunetti</name>
    <dbReference type="NCBI Taxonomy" id="51314"/>
    <lineage>
        <taxon>Eukaryota</taxon>
        <taxon>Sar</taxon>
        <taxon>Alveolata</taxon>
        <taxon>Apicomplexa</taxon>
        <taxon>Conoidasida</taxon>
        <taxon>Coccidia</taxon>
        <taxon>Eucoccidiorida</taxon>
        <taxon>Eimeriorina</taxon>
        <taxon>Eimeriidae</taxon>
        <taxon>Eimeria</taxon>
    </lineage>
</organism>
<dbReference type="EMBL" id="HG713363">
    <property type="protein sequence ID" value="CDJ53575.1"/>
    <property type="molecule type" value="Genomic_DNA"/>
</dbReference>